<name>B9SFR2_RICCO</name>
<dbReference type="STRING" id="3988.B9SFR2"/>
<keyword evidence="4" id="KW-0052">Apoplast</keyword>
<dbReference type="AlphaFoldDB" id="B9SFR2"/>
<dbReference type="InterPro" id="IPR004265">
    <property type="entry name" value="Dirigent"/>
</dbReference>
<evidence type="ECO:0000256" key="3">
    <source>
        <dbReference type="ARBA" id="ARBA00022525"/>
    </source>
</evidence>
<evidence type="ECO:0000256" key="2">
    <source>
        <dbReference type="ARBA" id="ARBA00011738"/>
    </source>
</evidence>
<evidence type="ECO:0000313" key="5">
    <source>
        <dbReference type="EMBL" id="EEF37551.1"/>
    </source>
</evidence>
<gene>
    <name evidence="5" type="ORF">RCOM_1224500</name>
</gene>
<keyword evidence="6" id="KW-1185">Reference proteome</keyword>
<dbReference type="Gene3D" id="2.40.480.10">
    <property type="entry name" value="Allene oxide cyclase-like"/>
    <property type="match status" value="1"/>
</dbReference>
<comment type="similarity">
    <text evidence="1 4">Belongs to the plant dirigent protein family.</text>
</comment>
<dbReference type="GO" id="GO:0048046">
    <property type="term" value="C:apoplast"/>
    <property type="evidence" value="ECO:0007669"/>
    <property type="project" value="UniProtKB-SubCell"/>
</dbReference>
<proteinExistence type="inferred from homology"/>
<comment type="subunit">
    <text evidence="2 4">Homodimer.</text>
</comment>
<dbReference type="InterPro" id="IPR044859">
    <property type="entry name" value="Allene_oxi_cyc_Dirigent"/>
</dbReference>
<dbReference type="InParanoid" id="B9SFR2"/>
<evidence type="ECO:0000313" key="6">
    <source>
        <dbReference type="Proteomes" id="UP000008311"/>
    </source>
</evidence>
<dbReference type="eggNOG" id="ENOG502QRR3">
    <property type="taxonomic scope" value="Eukaryota"/>
</dbReference>
<reference evidence="6" key="1">
    <citation type="journal article" date="2010" name="Nat. Biotechnol.">
        <title>Draft genome sequence of the oilseed species Ricinus communis.</title>
        <authorList>
            <person name="Chan A.P."/>
            <person name="Crabtree J."/>
            <person name="Zhao Q."/>
            <person name="Lorenzi H."/>
            <person name="Orvis J."/>
            <person name="Puiu D."/>
            <person name="Melake-Berhan A."/>
            <person name="Jones K.M."/>
            <person name="Redman J."/>
            <person name="Chen G."/>
            <person name="Cahoon E.B."/>
            <person name="Gedil M."/>
            <person name="Stanke M."/>
            <person name="Haas B.J."/>
            <person name="Wortman J.R."/>
            <person name="Fraser-Liggett C.M."/>
            <person name="Ravel J."/>
            <person name="Rabinowicz P.D."/>
        </authorList>
    </citation>
    <scope>NUCLEOTIDE SEQUENCE [LARGE SCALE GENOMIC DNA]</scope>
    <source>
        <strain evidence="6">cv. Hale</strain>
    </source>
</reference>
<dbReference type="EMBL" id="EQ973946">
    <property type="protein sequence ID" value="EEF37551.1"/>
    <property type="molecule type" value="Genomic_DNA"/>
</dbReference>
<sequence>MLLMNIATAREHKDTKMTVYFHSVFRGPKATVVPVAGLPNNEASFVQFGTIFVNDYAITEMPENTSTAVGRAQGVNAIVGLDGINSLVMLSIVFANEEYNGSTLVLQGLSKQFDEVREIPILSGTGRFRHASGFITLETIFVDKTSVYSTMRCNVSVLHY</sequence>
<dbReference type="GO" id="GO:0009699">
    <property type="term" value="P:phenylpropanoid biosynthetic process"/>
    <property type="evidence" value="ECO:0007669"/>
    <property type="project" value="UniProtKB-ARBA"/>
</dbReference>
<dbReference type="Pfam" id="PF03018">
    <property type="entry name" value="Dirigent"/>
    <property type="match status" value="1"/>
</dbReference>
<evidence type="ECO:0000256" key="1">
    <source>
        <dbReference type="ARBA" id="ARBA00010746"/>
    </source>
</evidence>
<accession>B9SFR2</accession>
<comment type="subcellular location">
    <subcellularLocation>
        <location evidence="4">Secreted</location>
        <location evidence="4">Extracellular space</location>
        <location evidence="4">Apoplast</location>
    </subcellularLocation>
</comment>
<evidence type="ECO:0000256" key="4">
    <source>
        <dbReference type="RuleBase" id="RU363099"/>
    </source>
</evidence>
<comment type="function">
    <text evidence="4">Dirigent proteins impart stereoselectivity on the phenoxy radical-coupling reaction, yielding optically active lignans from two molecules of coniferyl alcohol in the biosynthesis of lignans, flavonolignans, and alkaloids and thus plays a central role in plant secondary metabolism.</text>
</comment>
<dbReference type="PANTHER" id="PTHR21495">
    <property type="entry name" value="NUCLEOPORIN-RELATED"/>
    <property type="match status" value="1"/>
</dbReference>
<organism evidence="5 6">
    <name type="scientific">Ricinus communis</name>
    <name type="common">Castor bean</name>
    <dbReference type="NCBI Taxonomy" id="3988"/>
    <lineage>
        <taxon>Eukaryota</taxon>
        <taxon>Viridiplantae</taxon>
        <taxon>Streptophyta</taxon>
        <taxon>Embryophyta</taxon>
        <taxon>Tracheophyta</taxon>
        <taxon>Spermatophyta</taxon>
        <taxon>Magnoliopsida</taxon>
        <taxon>eudicotyledons</taxon>
        <taxon>Gunneridae</taxon>
        <taxon>Pentapetalae</taxon>
        <taxon>rosids</taxon>
        <taxon>fabids</taxon>
        <taxon>Malpighiales</taxon>
        <taxon>Euphorbiaceae</taxon>
        <taxon>Acalyphoideae</taxon>
        <taxon>Acalypheae</taxon>
        <taxon>Ricinus</taxon>
    </lineage>
</organism>
<protein>
    <recommendedName>
        <fullName evidence="4">Dirigent protein</fullName>
    </recommendedName>
</protein>
<dbReference type="Proteomes" id="UP000008311">
    <property type="component" value="Unassembled WGS sequence"/>
</dbReference>
<keyword evidence="3 4" id="KW-0964">Secreted</keyword>